<keyword evidence="1" id="KW-0472">Membrane</keyword>
<accession>A0A1M7ZRG1</accession>
<dbReference type="RefSeq" id="WP_244530976.1">
    <property type="nucleotide sequence ID" value="NZ_FRXO01000014.1"/>
</dbReference>
<gene>
    <name evidence="2" type="ORF">SAMN02745172_04142</name>
</gene>
<dbReference type="Proteomes" id="UP000186406">
    <property type="component" value="Unassembled WGS sequence"/>
</dbReference>
<protein>
    <submittedName>
        <fullName evidence="2">F1/F0 ATPase, subunit 2</fullName>
    </submittedName>
</protein>
<evidence type="ECO:0000256" key="1">
    <source>
        <dbReference type="SAM" id="Phobius"/>
    </source>
</evidence>
<dbReference type="STRING" id="1123029.SAMN02745172_04142"/>
<dbReference type="AlphaFoldDB" id="A0A1M7ZRG1"/>
<keyword evidence="3" id="KW-1185">Reference proteome</keyword>
<dbReference type="EMBL" id="FRXO01000014">
    <property type="protein sequence ID" value="SHO67461.1"/>
    <property type="molecule type" value="Genomic_DNA"/>
</dbReference>
<evidence type="ECO:0000313" key="3">
    <source>
        <dbReference type="Proteomes" id="UP000186406"/>
    </source>
</evidence>
<name>A0A1M7ZRG1_9HYPH</name>
<organism evidence="2 3">
    <name type="scientific">Pseudoxanthobacter soli DSM 19599</name>
    <dbReference type="NCBI Taxonomy" id="1123029"/>
    <lineage>
        <taxon>Bacteria</taxon>
        <taxon>Pseudomonadati</taxon>
        <taxon>Pseudomonadota</taxon>
        <taxon>Alphaproteobacteria</taxon>
        <taxon>Hyphomicrobiales</taxon>
        <taxon>Segnochrobactraceae</taxon>
        <taxon>Pseudoxanthobacter</taxon>
    </lineage>
</organism>
<reference evidence="2 3" key="1">
    <citation type="submission" date="2016-12" db="EMBL/GenBank/DDBJ databases">
        <authorList>
            <person name="Song W.-J."/>
            <person name="Kurnit D.M."/>
        </authorList>
    </citation>
    <scope>NUCLEOTIDE SEQUENCE [LARGE SCALE GENOMIC DNA]</scope>
    <source>
        <strain evidence="2 3">DSM 19599</strain>
    </source>
</reference>
<proteinExistence type="predicted"/>
<feature type="transmembrane region" description="Helical" evidence="1">
    <location>
        <begin position="20"/>
        <end position="46"/>
    </location>
</feature>
<evidence type="ECO:0000313" key="2">
    <source>
        <dbReference type="EMBL" id="SHO67461.1"/>
    </source>
</evidence>
<feature type="transmembrane region" description="Helical" evidence="1">
    <location>
        <begin position="88"/>
        <end position="107"/>
    </location>
</feature>
<keyword evidence="1" id="KW-0812">Transmembrane</keyword>
<sequence length="120" mass="12237">MMEATDPQPVMTFLGRLGEALAHFGLALGPAGSAALALCVGFALGIVHFGSLWWNVRLYAGGGALKAFAVQVARFALLVAVFVALARLGALALVAGALGLVAARALLVRRLGRAPSEDAP</sequence>
<dbReference type="InterPro" id="IPR017581">
    <property type="entry name" value="AtpR-like"/>
</dbReference>
<dbReference type="Pfam" id="PF12966">
    <property type="entry name" value="AtpR"/>
    <property type="match status" value="1"/>
</dbReference>
<keyword evidence="1" id="KW-1133">Transmembrane helix</keyword>